<dbReference type="GeneID" id="85350302"/>
<proteinExistence type="predicted"/>
<dbReference type="Gene3D" id="3.90.1140.10">
    <property type="entry name" value="Cyclic phosphodiesterase"/>
    <property type="match status" value="1"/>
</dbReference>
<accession>A0AA39NLE8</accession>
<evidence type="ECO:0000313" key="2">
    <source>
        <dbReference type="Proteomes" id="UP001175211"/>
    </source>
</evidence>
<gene>
    <name evidence="1" type="ORF">EV420DRAFT_1254133</name>
</gene>
<keyword evidence="2" id="KW-1185">Reference proteome</keyword>
<dbReference type="AlphaFoldDB" id="A0AA39NLE8"/>
<comment type="caution">
    <text evidence="1">The sequence shown here is derived from an EMBL/GenBank/DDBJ whole genome shotgun (WGS) entry which is preliminary data.</text>
</comment>
<organism evidence="1 2">
    <name type="scientific">Armillaria tabescens</name>
    <name type="common">Ringless honey mushroom</name>
    <name type="synonym">Agaricus tabescens</name>
    <dbReference type="NCBI Taxonomy" id="1929756"/>
    <lineage>
        <taxon>Eukaryota</taxon>
        <taxon>Fungi</taxon>
        <taxon>Dikarya</taxon>
        <taxon>Basidiomycota</taxon>
        <taxon>Agaricomycotina</taxon>
        <taxon>Agaricomycetes</taxon>
        <taxon>Agaricomycetidae</taxon>
        <taxon>Agaricales</taxon>
        <taxon>Marasmiineae</taxon>
        <taxon>Physalacriaceae</taxon>
        <taxon>Desarmillaria</taxon>
    </lineage>
</organism>
<protein>
    <submittedName>
        <fullName evidence="1">2',3'-cyclic-nucleotide 3'-phosphodiesterase</fullName>
    </submittedName>
</protein>
<dbReference type="Pfam" id="PF07823">
    <property type="entry name" value="CPDase"/>
    <property type="match status" value="1"/>
</dbReference>
<dbReference type="SUPFAM" id="SSF55144">
    <property type="entry name" value="LigT-like"/>
    <property type="match status" value="1"/>
</dbReference>
<dbReference type="InterPro" id="IPR012386">
    <property type="entry name" value="Cyclic-nucl_3Pdiesterase"/>
</dbReference>
<dbReference type="RefSeq" id="XP_060338010.1">
    <property type="nucleotide sequence ID" value="XM_060466754.1"/>
</dbReference>
<dbReference type="InterPro" id="IPR009097">
    <property type="entry name" value="Cyclic_Pdiesterase"/>
</dbReference>
<evidence type="ECO:0000313" key="1">
    <source>
        <dbReference type="EMBL" id="KAK0467735.1"/>
    </source>
</evidence>
<reference evidence="1" key="1">
    <citation type="submission" date="2023-06" db="EMBL/GenBank/DDBJ databases">
        <authorList>
            <consortium name="Lawrence Berkeley National Laboratory"/>
            <person name="Ahrendt S."/>
            <person name="Sahu N."/>
            <person name="Indic B."/>
            <person name="Wong-Bajracharya J."/>
            <person name="Merenyi Z."/>
            <person name="Ke H.-M."/>
            <person name="Monk M."/>
            <person name="Kocsube S."/>
            <person name="Drula E."/>
            <person name="Lipzen A."/>
            <person name="Balint B."/>
            <person name="Henrissat B."/>
            <person name="Andreopoulos B."/>
            <person name="Martin F.M."/>
            <person name="Harder C.B."/>
            <person name="Rigling D."/>
            <person name="Ford K.L."/>
            <person name="Foster G.D."/>
            <person name="Pangilinan J."/>
            <person name="Papanicolaou A."/>
            <person name="Barry K."/>
            <person name="LaButti K."/>
            <person name="Viragh M."/>
            <person name="Koriabine M."/>
            <person name="Yan M."/>
            <person name="Riley R."/>
            <person name="Champramary S."/>
            <person name="Plett K.L."/>
            <person name="Tsai I.J."/>
            <person name="Slot J."/>
            <person name="Sipos G."/>
            <person name="Plett J."/>
            <person name="Nagy L.G."/>
            <person name="Grigoriev I.V."/>
        </authorList>
    </citation>
    <scope>NUCLEOTIDE SEQUENCE</scope>
    <source>
        <strain evidence="1">CCBAS 213</strain>
    </source>
</reference>
<feature type="non-terminal residue" evidence="1">
    <location>
        <position position="189"/>
    </location>
</feature>
<sequence length="189" mass="22021">MFAGYALWLIPSPEEYKAWEKLMEFRPLHSSVKPDSKSYPCFAPHITLATFANLPPTLDIDKLPIYDLRPPVMKFESWKRGDTYLGALIIKLSKPRELERLHGVITDYLNDLSAEWKSRNFPHMSLFYVDEPQERLKLEEGLKDYKQMGTFGDSGDLDLHSRFTGTEVWLVDCTCSVRQWKVMEKRSLS</sequence>
<dbReference type="PANTHER" id="PTHR28141">
    <property type="entry name" value="2',3'-CYCLIC-NUCLEOTIDE 3'-PHOSPHODIESTERASE"/>
    <property type="match status" value="1"/>
</dbReference>
<dbReference type="Proteomes" id="UP001175211">
    <property type="component" value="Unassembled WGS sequence"/>
</dbReference>
<dbReference type="GO" id="GO:0009187">
    <property type="term" value="P:cyclic nucleotide metabolic process"/>
    <property type="evidence" value="ECO:0007669"/>
    <property type="project" value="TreeGrafter"/>
</dbReference>
<dbReference type="GO" id="GO:0004113">
    <property type="term" value="F:2',3'-cyclic-nucleotide 3'-phosphodiesterase activity"/>
    <property type="evidence" value="ECO:0007669"/>
    <property type="project" value="TreeGrafter"/>
</dbReference>
<dbReference type="EMBL" id="JAUEPS010000002">
    <property type="protein sequence ID" value="KAK0467735.1"/>
    <property type="molecule type" value="Genomic_DNA"/>
</dbReference>
<dbReference type="PANTHER" id="PTHR28141:SF1">
    <property type="entry name" value="2',3'-CYCLIC-NUCLEOTIDE 3'-PHOSPHODIESTERASE"/>
    <property type="match status" value="1"/>
</dbReference>
<name>A0AA39NLE8_ARMTA</name>